<proteinExistence type="predicted"/>
<dbReference type="InterPro" id="IPR029032">
    <property type="entry name" value="AhpD-like"/>
</dbReference>
<dbReference type="AlphaFoldDB" id="A0AAD4FQW2"/>
<dbReference type="RefSeq" id="WP_010365171.1">
    <property type="nucleotide sequence ID" value="NZ_AHBZ03000023.1"/>
</dbReference>
<dbReference type="SUPFAM" id="SSF69118">
    <property type="entry name" value="AhpD-like"/>
    <property type="match status" value="1"/>
</dbReference>
<dbReference type="EMBL" id="AHBZ03000023">
    <property type="protein sequence ID" value="KAF7767719.1"/>
    <property type="molecule type" value="Genomic_DNA"/>
</dbReference>
<dbReference type="PANTHER" id="PTHR35446">
    <property type="entry name" value="SI:CH211-175M2.5"/>
    <property type="match status" value="1"/>
</dbReference>
<dbReference type="Proteomes" id="UP000016487">
    <property type="component" value="Unassembled WGS sequence"/>
</dbReference>
<dbReference type="Gene3D" id="1.20.1290.10">
    <property type="entry name" value="AhpD-like"/>
    <property type="match status" value="1"/>
</dbReference>
<protein>
    <recommendedName>
        <fullName evidence="3">Carboxymuconolactone decarboxylase</fullName>
    </recommendedName>
</protein>
<dbReference type="PANTHER" id="PTHR35446:SF3">
    <property type="entry name" value="CMD DOMAIN-CONTAINING PROTEIN"/>
    <property type="match status" value="1"/>
</dbReference>
<reference evidence="1" key="2">
    <citation type="submission" date="2015-03" db="EMBL/GenBank/DDBJ databases">
        <title>Genome sequence of Pseudoalteromonas citrea.</title>
        <authorList>
            <person name="Xie B.-B."/>
            <person name="Rong J.-C."/>
            <person name="Qin Q.-L."/>
            <person name="Zhang Y.-Z."/>
        </authorList>
    </citation>
    <scope>NUCLEOTIDE SEQUENCE</scope>
    <source>
        <strain evidence="1">DSM 8771</strain>
    </source>
</reference>
<sequence length="179" mass="20074">MTQFTLHTLESAPEPSKPLLQDSVNTFGMLPNLHAVMAESAPHLQAYQTLHSLFLNSAFNSEEKTVVWQTINIEHNCHYCVPAHSAIAKSMGVADELTQALRAHTALPTQKLETLRTTVLQLVRNRGQLSEQEQQQFFAVGYTQQHLLDIILGLAQKVMSNYVNHLAKTPLDQPFKAFI</sequence>
<reference evidence="1" key="1">
    <citation type="journal article" date="2012" name="J. Bacteriol.">
        <title>Genome sequences of type strains of seven species of the marine bacterium Pseudoalteromonas.</title>
        <authorList>
            <person name="Xie B.B."/>
            <person name="Shu Y.L."/>
            <person name="Qin Q.L."/>
            <person name="Rong J.C."/>
            <person name="Zhang X.Y."/>
            <person name="Chen X.L."/>
            <person name="Shi M."/>
            <person name="He H.L."/>
            <person name="Zhou B.C."/>
            <person name="Zhang Y.Z."/>
        </authorList>
    </citation>
    <scope>NUCLEOTIDE SEQUENCE</scope>
    <source>
        <strain evidence="1">DSM 8771</strain>
    </source>
</reference>
<organism evidence="1 2">
    <name type="scientific">Pseudoalteromonas citrea</name>
    <dbReference type="NCBI Taxonomy" id="43655"/>
    <lineage>
        <taxon>Bacteria</taxon>
        <taxon>Pseudomonadati</taxon>
        <taxon>Pseudomonadota</taxon>
        <taxon>Gammaproteobacteria</taxon>
        <taxon>Alteromonadales</taxon>
        <taxon>Pseudoalteromonadaceae</taxon>
        <taxon>Pseudoalteromonas</taxon>
    </lineage>
</organism>
<evidence type="ECO:0000313" key="1">
    <source>
        <dbReference type="EMBL" id="KAF7767719.1"/>
    </source>
</evidence>
<gene>
    <name evidence="1" type="ORF">PCIT_a3800</name>
</gene>
<evidence type="ECO:0000313" key="2">
    <source>
        <dbReference type="Proteomes" id="UP000016487"/>
    </source>
</evidence>
<comment type="caution">
    <text evidence="1">The sequence shown here is derived from an EMBL/GenBank/DDBJ whole genome shotgun (WGS) entry which is preliminary data.</text>
</comment>
<name>A0AAD4FQW2_9GAMM</name>
<evidence type="ECO:0008006" key="3">
    <source>
        <dbReference type="Google" id="ProtNLM"/>
    </source>
</evidence>
<accession>A0AAD4FQW2</accession>